<evidence type="ECO:0000256" key="4">
    <source>
        <dbReference type="ARBA" id="ARBA00022989"/>
    </source>
</evidence>
<dbReference type="GO" id="GO:0005769">
    <property type="term" value="C:early endosome"/>
    <property type="evidence" value="ECO:0007669"/>
    <property type="project" value="TreeGrafter"/>
</dbReference>
<evidence type="ECO:0000256" key="6">
    <source>
        <dbReference type="ARBA" id="ARBA00023136"/>
    </source>
</evidence>
<name>A0A2T0FE06_9ASCO</name>
<comment type="caution">
    <text evidence="10">The sequence shown here is derived from an EMBL/GenBank/DDBJ whole genome shotgun (WGS) entry which is preliminary data.</text>
</comment>
<keyword evidence="4 9" id="KW-1133">Transmembrane helix</keyword>
<feature type="transmembrane region" description="Helical" evidence="9">
    <location>
        <begin position="26"/>
        <end position="53"/>
    </location>
</feature>
<keyword evidence="2" id="KW-0813">Transport</keyword>
<dbReference type="Gene3D" id="1.10.3080.10">
    <property type="entry name" value="Clc chloride channel"/>
    <property type="match status" value="1"/>
</dbReference>
<protein>
    <submittedName>
        <fullName evidence="10">H(+)/Cl(-) exchange transporter 5</fullName>
    </submittedName>
</protein>
<dbReference type="GeneID" id="36514564"/>
<evidence type="ECO:0000256" key="7">
    <source>
        <dbReference type="ARBA" id="ARBA00023214"/>
    </source>
</evidence>
<dbReference type="GO" id="GO:0005247">
    <property type="term" value="F:voltage-gated chloride channel activity"/>
    <property type="evidence" value="ECO:0007669"/>
    <property type="project" value="TreeGrafter"/>
</dbReference>
<accession>A0A2T0FE06</accession>
<dbReference type="STRING" id="45607.A0A2T0FE06"/>
<keyword evidence="3 9" id="KW-0812">Transmembrane</keyword>
<organism evidence="10 11">
    <name type="scientific">Wickerhamiella sorbophila</name>
    <dbReference type="NCBI Taxonomy" id="45607"/>
    <lineage>
        <taxon>Eukaryota</taxon>
        <taxon>Fungi</taxon>
        <taxon>Dikarya</taxon>
        <taxon>Ascomycota</taxon>
        <taxon>Saccharomycotina</taxon>
        <taxon>Dipodascomycetes</taxon>
        <taxon>Dipodascales</taxon>
        <taxon>Trichomonascaceae</taxon>
        <taxon>Wickerhamiella</taxon>
    </lineage>
</organism>
<keyword evidence="7" id="KW-0868">Chloride</keyword>
<dbReference type="InterPro" id="IPR046342">
    <property type="entry name" value="CBS_dom_sf"/>
</dbReference>
<dbReference type="SUPFAM" id="SSF54631">
    <property type="entry name" value="CBS-domain pair"/>
    <property type="match status" value="1"/>
</dbReference>
<dbReference type="OrthoDB" id="44789at2759"/>
<evidence type="ECO:0000256" key="8">
    <source>
        <dbReference type="SAM" id="MobiDB-lite"/>
    </source>
</evidence>
<keyword evidence="6 9" id="KW-0472">Membrane</keyword>
<dbReference type="PANTHER" id="PTHR45711:SF6">
    <property type="entry name" value="CHLORIDE CHANNEL PROTEIN"/>
    <property type="match status" value="1"/>
</dbReference>
<dbReference type="InterPro" id="IPR001807">
    <property type="entry name" value="ClC"/>
</dbReference>
<dbReference type="RefSeq" id="XP_024663141.1">
    <property type="nucleotide sequence ID" value="XM_024807373.1"/>
</dbReference>
<dbReference type="GO" id="GO:0005794">
    <property type="term" value="C:Golgi apparatus"/>
    <property type="evidence" value="ECO:0007669"/>
    <property type="project" value="TreeGrafter"/>
</dbReference>
<dbReference type="AlphaFoldDB" id="A0A2T0FE06"/>
<dbReference type="Proteomes" id="UP000238350">
    <property type="component" value="Unassembled WGS sequence"/>
</dbReference>
<dbReference type="EMBL" id="NDIQ01000001">
    <property type="protein sequence ID" value="PRT53195.1"/>
    <property type="molecule type" value="Genomic_DNA"/>
</dbReference>
<evidence type="ECO:0000256" key="9">
    <source>
        <dbReference type="SAM" id="Phobius"/>
    </source>
</evidence>
<reference evidence="10 11" key="1">
    <citation type="submission" date="2017-04" db="EMBL/GenBank/DDBJ databases">
        <title>Genome sequencing of [Candida] sorbophila.</title>
        <authorList>
            <person name="Ahn J.O."/>
        </authorList>
    </citation>
    <scope>NUCLEOTIDE SEQUENCE [LARGE SCALE GENOMIC DNA]</scope>
    <source>
        <strain evidence="10 11">DS02</strain>
    </source>
</reference>
<proteinExistence type="predicted"/>
<evidence type="ECO:0000313" key="11">
    <source>
        <dbReference type="Proteomes" id="UP000238350"/>
    </source>
</evidence>
<feature type="transmembrane region" description="Helical" evidence="9">
    <location>
        <begin position="97"/>
        <end position="120"/>
    </location>
</feature>
<dbReference type="GO" id="GO:0005886">
    <property type="term" value="C:plasma membrane"/>
    <property type="evidence" value="ECO:0007669"/>
    <property type="project" value="TreeGrafter"/>
</dbReference>
<dbReference type="PRINTS" id="PR00762">
    <property type="entry name" value="CLCHANNEL"/>
</dbReference>
<feature type="transmembrane region" description="Helical" evidence="9">
    <location>
        <begin position="313"/>
        <end position="335"/>
    </location>
</feature>
<dbReference type="InterPro" id="IPR014743">
    <property type="entry name" value="Cl-channel_core"/>
</dbReference>
<feature type="region of interest" description="Disordered" evidence="8">
    <location>
        <begin position="720"/>
        <end position="755"/>
    </location>
</feature>
<evidence type="ECO:0000256" key="2">
    <source>
        <dbReference type="ARBA" id="ARBA00022448"/>
    </source>
</evidence>
<evidence type="ECO:0000313" key="10">
    <source>
        <dbReference type="EMBL" id="PRT53195.1"/>
    </source>
</evidence>
<gene>
    <name evidence="10" type="ORF">B9G98_00815</name>
</gene>
<comment type="subcellular location">
    <subcellularLocation>
        <location evidence="1">Membrane</location>
        <topology evidence="1">Multi-pass membrane protein</topology>
    </subcellularLocation>
</comment>
<dbReference type="PANTHER" id="PTHR45711">
    <property type="entry name" value="CHLORIDE CHANNEL PROTEIN"/>
    <property type="match status" value="1"/>
</dbReference>
<dbReference type="SUPFAM" id="SSF81340">
    <property type="entry name" value="Clc chloride channel"/>
    <property type="match status" value="1"/>
</dbReference>
<dbReference type="Pfam" id="PF00654">
    <property type="entry name" value="Voltage_CLC"/>
    <property type="match status" value="1"/>
</dbReference>
<feature type="transmembrane region" description="Helical" evidence="9">
    <location>
        <begin position="274"/>
        <end position="293"/>
    </location>
</feature>
<keyword evidence="5" id="KW-0406">Ion transport</keyword>
<evidence type="ECO:0000256" key="1">
    <source>
        <dbReference type="ARBA" id="ARBA00004141"/>
    </source>
</evidence>
<keyword evidence="11" id="KW-1185">Reference proteome</keyword>
<evidence type="ECO:0000256" key="3">
    <source>
        <dbReference type="ARBA" id="ARBA00022692"/>
    </source>
</evidence>
<feature type="transmembrane region" description="Helical" evidence="9">
    <location>
        <begin position="196"/>
        <end position="220"/>
    </location>
</feature>
<sequence>MSSLSRPSERSRDAIRRAKMRPSKAFVDWAGHWAVLMLAGALTGLLGGVATIFSNWLASIREGHCDVWYVPKFLCCRERACTALDQSPWSPWVLLPFFYIFSSLLFALAATCLIADLAPAAAVDGVPELRSYISGNPMPSLLSPLQIIVKLVATSLAQGSGLWIGPDSPMVHIAASIAACLAAQFNTRLSPSRARLLIASVSAAGLAVAMGSPIGGVLFVVETLQPKNLRGILWQGFVCAMTANLFFEMVNPFESGKVVFFQVVYDRAWHGIELIPFVVLGALGGLFGRFIDYTRSEIYRLRVSYMQNVPQKWQSFALVGSTALVTSLLSFTTVLRIPMHELLAEALHECSASEGEFFCRKSYALDLTYTCIVALLLTPASYGLGTPSGIMLPTVTSGALIGRLVGLAMQSLLHAHRGFLSETFCPGQGPCITPGVYALVGAAAALTGATKLTISSAVILFELTGAVSYVVPIMSGVMVAKWVVDYVGGTDVYHPVQDDRVMPDKRPVPNLRVQNVMKPATEVAMRDVQDAKNRARHTETVLVNSQHKLVGYCPPDAKRSSDVRDRLPMDATALVAMDSSVLTAAMIMEKLDVGTALVTDRGDFMGLLNRESVAKALREPTTPLLSEGSVIPCLLLVIIINLWVKAVKLDLQELIDLRDSVLEEASEFRKLHLEKQKELKETNDNVVKSKASRNLERQSSEAYWAELRLATEPDEVFKAQNGGYLLNPSSRPPPPPNTSLPYDRRGDGGEVSDLY</sequence>
<evidence type="ECO:0000256" key="5">
    <source>
        <dbReference type="ARBA" id="ARBA00023065"/>
    </source>
</evidence>